<dbReference type="InterPro" id="IPR013815">
    <property type="entry name" value="ATP_grasp_subdomain_1"/>
</dbReference>
<dbReference type="EMBL" id="CP116968">
    <property type="protein sequence ID" value="WNM62225.1"/>
    <property type="molecule type" value="Genomic_DNA"/>
</dbReference>
<dbReference type="FunFam" id="3.30.1490.20:FF:000020">
    <property type="entry name" value="Protein lysine acetyltransferase"/>
    <property type="match status" value="1"/>
</dbReference>
<dbReference type="SUPFAM" id="SSF55729">
    <property type="entry name" value="Acyl-CoA N-acyltransferases (Nat)"/>
    <property type="match status" value="1"/>
</dbReference>
<dbReference type="Pfam" id="PF19045">
    <property type="entry name" value="Ligase_CoA_2"/>
    <property type="match status" value="1"/>
</dbReference>
<dbReference type="InterPro" id="IPR032875">
    <property type="entry name" value="Succ_CoA_lig_flav_dom"/>
</dbReference>
<dbReference type="Gene3D" id="3.30.470.20">
    <property type="entry name" value="ATP-grasp fold, B domain"/>
    <property type="match status" value="1"/>
</dbReference>
<evidence type="ECO:0000256" key="2">
    <source>
        <dbReference type="ARBA" id="ARBA00022741"/>
    </source>
</evidence>
<protein>
    <submittedName>
        <fullName evidence="8">GNAT family N-acetyltransferase</fullName>
        <ecNumber evidence="8">2.3.1.-</ecNumber>
    </submittedName>
</protein>
<keyword evidence="8" id="KW-0808">Transferase</keyword>
<dbReference type="CDD" id="cd04301">
    <property type="entry name" value="NAT_SF"/>
    <property type="match status" value="1"/>
</dbReference>
<keyword evidence="1" id="KW-0436">Ligase</keyword>
<dbReference type="EC" id="2.3.1.-" evidence="8"/>
<reference evidence="8 9" key="1">
    <citation type="submission" date="2023-01" db="EMBL/GenBank/DDBJ databases">
        <title>Cultivation and genomic characterization of new, ubiquitous marine nitrite-oxidizing bacteria from the Nitrospirales.</title>
        <authorList>
            <person name="Mueller A.J."/>
            <person name="Daebeler A."/>
            <person name="Herbold C.W."/>
            <person name="Kirkegaard R.H."/>
            <person name="Daims H."/>
        </authorList>
    </citation>
    <scope>NUCLEOTIDE SEQUENCE [LARGE SCALE GENOMIC DNA]</scope>
    <source>
        <strain evidence="8 9">DK</strain>
    </source>
</reference>
<keyword evidence="2 5" id="KW-0547">Nucleotide-binding</keyword>
<dbReference type="InterPro" id="IPR043938">
    <property type="entry name" value="Ligase_CoA_dom"/>
</dbReference>
<dbReference type="Proteomes" id="UP001302494">
    <property type="component" value="Chromosome"/>
</dbReference>
<comment type="similarity">
    <text evidence="4">In the N-terminal section; belongs to the acetate CoA ligase alpha subunit family.</text>
</comment>
<evidence type="ECO:0000256" key="3">
    <source>
        <dbReference type="ARBA" id="ARBA00022840"/>
    </source>
</evidence>
<dbReference type="Pfam" id="PF13607">
    <property type="entry name" value="Succ_CoA_lig"/>
    <property type="match status" value="1"/>
</dbReference>
<dbReference type="GO" id="GO:0043758">
    <property type="term" value="F:acetate-CoA ligase (ADP-forming) activity"/>
    <property type="evidence" value="ECO:0007669"/>
    <property type="project" value="InterPro"/>
</dbReference>
<dbReference type="GO" id="GO:0046872">
    <property type="term" value="F:metal ion binding"/>
    <property type="evidence" value="ECO:0007669"/>
    <property type="project" value="InterPro"/>
</dbReference>
<dbReference type="PANTHER" id="PTHR43334:SF1">
    <property type="entry name" value="3-HYDROXYPROPIONATE--COA LIGASE [ADP-FORMING]"/>
    <property type="match status" value="1"/>
</dbReference>
<dbReference type="PANTHER" id="PTHR43334">
    <property type="entry name" value="ACETATE--COA LIGASE [ADP-FORMING]"/>
    <property type="match status" value="1"/>
</dbReference>
<dbReference type="Pfam" id="PF13549">
    <property type="entry name" value="ATP-grasp_5"/>
    <property type="match status" value="1"/>
</dbReference>
<evidence type="ECO:0000313" key="8">
    <source>
        <dbReference type="EMBL" id="WNM62225.1"/>
    </source>
</evidence>
<feature type="domain" description="ATP-grasp" evidence="6">
    <location>
        <begin position="500"/>
        <end position="536"/>
    </location>
</feature>
<dbReference type="AlphaFoldDB" id="A0AA96GL18"/>
<sequence>MSIRNFNYLFKPRSITVIGASNRPHRVGSVVMQNLLKGGFEGPILPVNPKYQAVCGVLAYPDVKALPANPDLAILCTPPNTIPRLLQELGERGVRAAVILTAGIRRESSGKEGATDWTDMLETASKFGIRLLGPNTVGMLIPRLGLNASFAHVEALPGSLAFLSQSGALCTAVLDWARSKGIGFSHFLSLGDSLDIDVGDVLDYLGSDPDTRAILLYIESITHARKFMSAARAAARNKPVLAIKAGRHPEGATAASSHTGALIGRDEVYDAAFCRAGILRVFEIDELFDAVETLERSRPLQGERLAIVTNGGGPGVLAADAFAEGGGALAGLSEATIQELTALLPASWSHGNPVDIVGDARGDRYAQALTSILNAPDVDAVIVTHAPTAVVTSEEAALAVVNAVRASSSKKNVLTSWLGGQTTLQARRMFAEANIPTYGTPEKAVRAFLHLIRYSQRQRMLMEIPPSIPREFQPATSSARYVIEQELAQGRSQLNEPEAKAILAAYGIPTVETHIASTPDQAIRFAEQVGFPVALKILSPDITHKTDVGGVVLDVENAKAVATAFQGMRERLEHLHPGAEMRGVTVQPMARRPGAYELLVGVTVDAAFGPVIVFGQGGIAVELLGDHAMALPPLNMKLAKDLIKATRIASLLQGFRTHPAVDLEALCLTLMQISHLVQDFPEIVELDINPLLADQNGILALDARMKIAPSRISGPHHLAIRPYPEELEEWMTLGSGKRILCRPIRPEDEPAHNEFFSRLSQEDIRFRFFGLIRELPHSQMARFTQIDYDREMAFIAVGKDEGNRSETLGVVRTANDANNHTAEFAIIVRSDMKGQGLGRLLLEKMIRYCRKRGMAQIIGQVLTDNTGMLELARRTGFTKKLTAEGDAIEITLSLTSGRPSE</sequence>
<name>A0AA96GL18_9BACT</name>
<dbReference type="InterPro" id="IPR003781">
    <property type="entry name" value="CoA-bd"/>
</dbReference>
<evidence type="ECO:0000259" key="6">
    <source>
        <dbReference type="PROSITE" id="PS50975"/>
    </source>
</evidence>
<dbReference type="GO" id="GO:0016747">
    <property type="term" value="F:acyltransferase activity, transferring groups other than amino-acyl groups"/>
    <property type="evidence" value="ECO:0007669"/>
    <property type="project" value="InterPro"/>
</dbReference>
<keyword evidence="9" id="KW-1185">Reference proteome</keyword>
<feature type="domain" description="N-acetyltransferase" evidence="7">
    <location>
        <begin position="739"/>
        <end position="895"/>
    </location>
</feature>
<dbReference type="Gene3D" id="3.40.630.30">
    <property type="match status" value="1"/>
</dbReference>
<dbReference type="InterPro" id="IPR011761">
    <property type="entry name" value="ATP-grasp"/>
</dbReference>
<dbReference type="InterPro" id="IPR036291">
    <property type="entry name" value="NAD(P)-bd_dom_sf"/>
</dbReference>
<accession>A0AA96GL18</accession>
<evidence type="ECO:0000259" key="7">
    <source>
        <dbReference type="PROSITE" id="PS51186"/>
    </source>
</evidence>
<keyword evidence="3 5" id="KW-0067">ATP-binding</keyword>
<dbReference type="InterPro" id="IPR000182">
    <property type="entry name" value="GNAT_dom"/>
</dbReference>
<proteinExistence type="inferred from homology"/>
<keyword evidence="8" id="KW-0012">Acyltransferase</keyword>
<evidence type="ECO:0000256" key="1">
    <source>
        <dbReference type="ARBA" id="ARBA00022598"/>
    </source>
</evidence>
<dbReference type="SUPFAM" id="SSF52210">
    <property type="entry name" value="Succinyl-CoA synthetase domains"/>
    <property type="match status" value="2"/>
</dbReference>
<dbReference type="Gene3D" id="3.40.50.261">
    <property type="entry name" value="Succinyl-CoA synthetase domains"/>
    <property type="match status" value="2"/>
</dbReference>
<organism evidence="8 9">
    <name type="scientific">Candidatus Nitrospira neomarina</name>
    <dbReference type="NCBI Taxonomy" id="3020899"/>
    <lineage>
        <taxon>Bacteria</taxon>
        <taxon>Pseudomonadati</taxon>
        <taxon>Nitrospirota</taxon>
        <taxon>Nitrospiria</taxon>
        <taxon>Nitrospirales</taxon>
        <taxon>Nitrospiraceae</taxon>
        <taxon>Nitrospira</taxon>
    </lineage>
</organism>
<dbReference type="SUPFAM" id="SSF56059">
    <property type="entry name" value="Glutathione synthetase ATP-binding domain-like"/>
    <property type="match status" value="1"/>
</dbReference>
<dbReference type="InterPro" id="IPR051538">
    <property type="entry name" value="Acyl-CoA_Synth/Transferase"/>
</dbReference>
<dbReference type="Gene3D" id="3.40.50.720">
    <property type="entry name" value="NAD(P)-binding Rossmann-like Domain"/>
    <property type="match status" value="1"/>
</dbReference>
<dbReference type="Pfam" id="PF13380">
    <property type="entry name" value="CoA_binding_2"/>
    <property type="match status" value="1"/>
</dbReference>
<dbReference type="Pfam" id="PF00583">
    <property type="entry name" value="Acetyltransf_1"/>
    <property type="match status" value="1"/>
</dbReference>
<evidence type="ECO:0000256" key="5">
    <source>
        <dbReference type="PROSITE-ProRule" id="PRU00409"/>
    </source>
</evidence>
<dbReference type="GO" id="GO:0005524">
    <property type="term" value="F:ATP binding"/>
    <property type="evidence" value="ECO:0007669"/>
    <property type="project" value="UniProtKB-UniRule"/>
</dbReference>
<dbReference type="SUPFAM" id="SSF51735">
    <property type="entry name" value="NAD(P)-binding Rossmann-fold domains"/>
    <property type="match status" value="1"/>
</dbReference>
<dbReference type="InterPro" id="IPR016102">
    <property type="entry name" value="Succinyl-CoA_synth-like"/>
</dbReference>
<evidence type="ECO:0000256" key="4">
    <source>
        <dbReference type="ARBA" id="ARBA00060888"/>
    </source>
</evidence>
<dbReference type="KEGG" id="nneo:PQG83_00335"/>
<dbReference type="SMART" id="SM00881">
    <property type="entry name" value="CoA_binding"/>
    <property type="match status" value="1"/>
</dbReference>
<dbReference type="PROSITE" id="PS51186">
    <property type="entry name" value="GNAT"/>
    <property type="match status" value="1"/>
</dbReference>
<dbReference type="Gene3D" id="3.30.1490.20">
    <property type="entry name" value="ATP-grasp fold, A domain"/>
    <property type="match status" value="1"/>
</dbReference>
<dbReference type="InterPro" id="IPR016181">
    <property type="entry name" value="Acyl_CoA_acyltransferase"/>
</dbReference>
<gene>
    <name evidence="8" type="ORF">PQG83_00335</name>
</gene>
<evidence type="ECO:0000313" key="9">
    <source>
        <dbReference type="Proteomes" id="UP001302494"/>
    </source>
</evidence>
<dbReference type="PROSITE" id="PS50975">
    <property type="entry name" value="ATP_GRASP"/>
    <property type="match status" value="1"/>
</dbReference>